<dbReference type="Pfam" id="PF10824">
    <property type="entry name" value="T7SS_ESX_EspC"/>
    <property type="match status" value="1"/>
</dbReference>
<name>A0A6H9YX04_9ACTN</name>
<reference evidence="1 2" key="1">
    <citation type="submission" date="2019-09" db="EMBL/GenBank/DDBJ databases">
        <title>Actinomadura physcomitrii sp. nov., a novel actinomycete isolated from moss [Physcomitrium sphaericum (Ludw) Fuernr].</title>
        <authorList>
            <person name="Zhuang X."/>
            <person name="Liu C."/>
        </authorList>
    </citation>
    <scope>NUCLEOTIDE SEQUENCE [LARGE SCALE GENOMIC DNA]</scope>
    <source>
        <strain evidence="1 2">HMC1</strain>
    </source>
</reference>
<dbReference type="GO" id="GO:0009306">
    <property type="term" value="P:protein secretion"/>
    <property type="evidence" value="ECO:0007669"/>
    <property type="project" value="InterPro"/>
</dbReference>
<dbReference type="Gene3D" id="1.10.287.1060">
    <property type="entry name" value="ESAT-6-like"/>
    <property type="match status" value="1"/>
</dbReference>
<gene>
    <name evidence="1" type="ORF">F8566_17225</name>
</gene>
<dbReference type="OrthoDB" id="3627085at2"/>
<dbReference type="InterPro" id="IPR036689">
    <property type="entry name" value="ESAT-6-like_sf"/>
</dbReference>
<dbReference type="RefSeq" id="WP_151561249.1">
    <property type="nucleotide sequence ID" value="NZ_WBMT01000007.1"/>
</dbReference>
<keyword evidence="2" id="KW-1185">Reference proteome</keyword>
<accession>A0A6H9YX04</accession>
<organism evidence="1 2">
    <name type="scientific">Actinomadura rudentiformis</name>
    <dbReference type="NCBI Taxonomy" id="359158"/>
    <lineage>
        <taxon>Bacteria</taxon>
        <taxon>Bacillati</taxon>
        <taxon>Actinomycetota</taxon>
        <taxon>Actinomycetes</taxon>
        <taxon>Streptosporangiales</taxon>
        <taxon>Thermomonosporaceae</taxon>
        <taxon>Actinomadura</taxon>
    </lineage>
</organism>
<dbReference type="AlphaFoldDB" id="A0A6H9YX04"/>
<dbReference type="Proteomes" id="UP000468735">
    <property type="component" value="Unassembled WGS sequence"/>
</dbReference>
<comment type="caution">
    <text evidence="1">The sequence shown here is derived from an EMBL/GenBank/DDBJ whole genome shotgun (WGS) entry which is preliminary data.</text>
</comment>
<evidence type="ECO:0000313" key="1">
    <source>
        <dbReference type="EMBL" id="KAB2348521.1"/>
    </source>
</evidence>
<protein>
    <submittedName>
        <fullName evidence="1">WXG100 family type VII secretion target</fullName>
    </submittedName>
</protein>
<evidence type="ECO:0000313" key="2">
    <source>
        <dbReference type="Proteomes" id="UP000468735"/>
    </source>
</evidence>
<dbReference type="SUPFAM" id="SSF140453">
    <property type="entry name" value="EsxAB dimer-like"/>
    <property type="match status" value="1"/>
</dbReference>
<proteinExistence type="predicted"/>
<sequence>MTGNGFEVSPDHVRSSASELRAVADRLSQAVQSFQGEVTGLGDCWGADDIGMIIGTAHAAVFEGAMECFTTNLDEITGHAETLGVVADNYVQMEDTNKLYVNKINELL</sequence>
<dbReference type="EMBL" id="WBMT01000007">
    <property type="protein sequence ID" value="KAB2348521.1"/>
    <property type="molecule type" value="Genomic_DNA"/>
</dbReference>
<dbReference type="InterPro" id="IPR022536">
    <property type="entry name" value="EspC"/>
</dbReference>